<evidence type="ECO:0000313" key="2">
    <source>
        <dbReference type="EMBL" id="KAF2282042.1"/>
    </source>
</evidence>
<dbReference type="AlphaFoldDB" id="A0A6A6JZQ7"/>
<evidence type="ECO:0000259" key="1">
    <source>
        <dbReference type="Pfam" id="PF10090"/>
    </source>
</evidence>
<feature type="domain" description="Histidine phosphotransferase ChpT C-terminal" evidence="1">
    <location>
        <begin position="81"/>
        <end position="197"/>
    </location>
</feature>
<accession>A0A6A6JZQ7</accession>
<dbReference type="InterPro" id="IPR018762">
    <property type="entry name" value="ChpT_C"/>
</dbReference>
<dbReference type="InterPro" id="IPR036890">
    <property type="entry name" value="HATPase_C_sf"/>
</dbReference>
<organism evidence="2 3">
    <name type="scientific">Hevea brasiliensis</name>
    <name type="common">Para rubber tree</name>
    <name type="synonym">Siphonia brasiliensis</name>
    <dbReference type="NCBI Taxonomy" id="3981"/>
    <lineage>
        <taxon>Eukaryota</taxon>
        <taxon>Viridiplantae</taxon>
        <taxon>Streptophyta</taxon>
        <taxon>Embryophyta</taxon>
        <taxon>Tracheophyta</taxon>
        <taxon>Spermatophyta</taxon>
        <taxon>Magnoliopsida</taxon>
        <taxon>eudicotyledons</taxon>
        <taxon>Gunneridae</taxon>
        <taxon>Pentapetalae</taxon>
        <taxon>rosids</taxon>
        <taxon>fabids</taxon>
        <taxon>Malpighiales</taxon>
        <taxon>Euphorbiaceae</taxon>
        <taxon>Crotonoideae</taxon>
        <taxon>Micrandreae</taxon>
        <taxon>Hevea</taxon>
    </lineage>
</organism>
<proteinExistence type="predicted"/>
<gene>
    <name evidence="2" type="ORF">GH714_042866</name>
</gene>
<dbReference type="Proteomes" id="UP000467840">
    <property type="component" value="Unassembled WGS sequence"/>
</dbReference>
<protein>
    <recommendedName>
        <fullName evidence="1">Histidine phosphotransferase ChpT C-terminal domain-containing protein</fullName>
    </recommendedName>
</protein>
<keyword evidence="3" id="KW-1185">Reference proteome</keyword>
<dbReference type="Gene3D" id="1.10.287.130">
    <property type="match status" value="1"/>
</dbReference>
<comment type="caution">
    <text evidence="2">The sequence shown here is derived from an EMBL/GenBank/DDBJ whole genome shotgun (WGS) entry which is preliminary data.</text>
</comment>
<dbReference type="Gene3D" id="3.30.565.10">
    <property type="entry name" value="Histidine kinase-like ATPase, C-terminal domain"/>
    <property type="match status" value="1"/>
</dbReference>
<dbReference type="Pfam" id="PF10090">
    <property type="entry name" value="HPTransfase"/>
    <property type="match status" value="1"/>
</dbReference>
<dbReference type="EMBL" id="JAAGAX010000511">
    <property type="protein sequence ID" value="KAF2282042.1"/>
    <property type="molecule type" value="Genomic_DNA"/>
</dbReference>
<name>A0A6A6JZQ7_HEVBR</name>
<reference evidence="2 3" key="1">
    <citation type="journal article" date="2020" name="Mol. Plant">
        <title>The Chromosome-Based Rubber Tree Genome Provides New Insights into Spurge Genome Evolution and Rubber Biosynthesis.</title>
        <authorList>
            <person name="Liu J."/>
            <person name="Shi C."/>
            <person name="Shi C.C."/>
            <person name="Li W."/>
            <person name="Zhang Q.J."/>
            <person name="Zhang Y."/>
            <person name="Li K."/>
            <person name="Lu H.F."/>
            <person name="Shi C."/>
            <person name="Zhu S.T."/>
            <person name="Xiao Z.Y."/>
            <person name="Nan H."/>
            <person name="Yue Y."/>
            <person name="Zhu X.G."/>
            <person name="Wu Y."/>
            <person name="Hong X.N."/>
            <person name="Fan G.Y."/>
            <person name="Tong Y."/>
            <person name="Zhang D."/>
            <person name="Mao C.L."/>
            <person name="Liu Y.L."/>
            <person name="Hao S.J."/>
            <person name="Liu W.Q."/>
            <person name="Lv M.Q."/>
            <person name="Zhang H.B."/>
            <person name="Liu Y."/>
            <person name="Hu-Tang G.R."/>
            <person name="Wang J.P."/>
            <person name="Wang J.H."/>
            <person name="Sun Y.H."/>
            <person name="Ni S.B."/>
            <person name="Chen W.B."/>
            <person name="Zhang X.C."/>
            <person name="Jiao Y.N."/>
            <person name="Eichler E.E."/>
            <person name="Li G.H."/>
            <person name="Liu X."/>
            <person name="Gao L.Z."/>
        </authorList>
    </citation>
    <scope>NUCLEOTIDE SEQUENCE [LARGE SCALE GENOMIC DNA]</scope>
    <source>
        <strain evidence="3">cv. GT1</strain>
        <tissue evidence="2">Leaf</tissue>
    </source>
</reference>
<sequence>MGADDEQSVGVLTNMEVLSARLLHDLAGSVGAMVSYVECLVEDPESEGTLHSLEEASEEIIARFRLLRQAYSSSEDNSSFDKTQSNIRQYLQKRGVAQLLWEVKAQFTDAELVERVNRLLAHIALLSVMLMVRGEEIAVSVVDTAEEGSVQLRVKLKADEVAMHRDIEQVLVYRDIDACKLNTRNIQAYFMSLLLVSVHSPGPTAAAFCVCTIVNSLFTASNVHFKPVTIFSRAPQPSAYVGCMTVFE</sequence>
<evidence type="ECO:0000313" key="3">
    <source>
        <dbReference type="Proteomes" id="UP000467840"/>
    </source>
</evidence>